<dbReference type="InterPro" id="IPR021655">
    <property type="entry name" value="Put_metal-bd"/>
</dbReference>
<dbReference type="InterPro" id="IPR013519">
    <property type="entry name" value="Int_alpha_beta-p"/>
</dbReference>
<sequence>MATALPTQVGRRFTGEAGVRAGAVLASGNLIDTAAAELVIGAPGTGATLRGSTYVVSLPAPLDDTLALAANTTFTGEVGGNRLGAAVAVGDFLASTGKDLALGAPAYSTNQGIAYPVDNSLISGGSKFLGASSPRFRGATVSDAAGTAIAVGDISGDGVEDLIVGAPSYDTSASTTDTGAVYAFTGPVTVSSAGVLSSAPIKLLGGLTQSNYMAGSSLAVVDINADGKNDLVVGAPRYDAGTTVDAGAVFVFFGPLSGVQSFASPNLVLTGSSANELAGTTVVNAGDLDKDGYEDLLIGAPALGSMAGKAYLVYGGSVSASTSLSTLPRFTSSAASDLAGTALLGPGDINGDGFNDVLIGAPGHTSNIGAVYVVYGAASRFPASTALGTRYGGPGAASEAGRALAALGDVDGDGSADFAVGAPGASSHTGAVYVVLGFGPRSWYPDNDEDRFGTITGAQRRCGEPAAGSKFALVFGDCQDGDNTVYPGAAEICDPGVEKDNNCDGLMGDDEGAGTVDQKTWFQDSDGDLHVYYSTARQSCAPPASTGWVEFSQVPGLECDPPEGNTDPNYTTDNDSTIHQLANDVCDNKDNDCNGVTDDNPTFWPAWYPDVDADGYGYNGNTKTQCAPPAGHVSNNTDCDDTTSLSHPGAAEVCDNRDNNCDGSVDEGVLTTYYRDVDGDGHGVQTQTLQACSKPAGYATISDDCNDSPTNGAQMYPGKAEICDGLDNNCNFDTDEGVKSTFYLDADKDGHGNPYIFTLACTAPTGYVAGGQDCNDSSATTQPGATEVCDGKDNNCSGTVDEDVQAEWYPDADSDGVGTTNVSFRVLACTAPAGYVSSHADCHDGNATVKPGAAELCDVLDNDCDGSIDEGLATVSWYPDADGDGFGGVSGTAVVACRSPGAGYVSNKTDCNDGSASISPAQPEICEPTDQTQVDNNCDGSTENAVNDTVWYRDADGDGFGTKTNTKKSCTQPDGYARVENDCNDQNPLVNPGATEICEAGAYSAQLDNDCDGDKNDVDPKLPVGSGGARIWYGDADKDGHAGSGFKLLWCFNPTNLVDPNGTVLVQGTYVATEPDDCDDSYSGVFQRLTWYEDQDRDGCGNPQAGRLSCGSPAGCGFPFVTNNKDPNDAQAGDCTP</sequence>
<evidence type="ECO:0000256" key="2">
    <source>
        <dbReference type="ARBA" id="ARBA00022737"/>
    </source>
</evidence>
<keyword evidence="6" id="KW-1185">Reference proteome</keyword>
<accession>A0ABT5DE24</accession>
<keyword evidence="1" id="KW-0732">Signal</keyword>
<reference evidence="5 6" key="1">
    <citation type="submission" date="2022-11" db="EMBL/GenBank/DDBJ databases">
        <title>Minimal conservation of predation-associated metabolite biosynthetic gene clusters underscores biosynthetic potential of Myxococcota including descriptions for ten novel species: Archangium lansinium sp. nov., Myxococcus landrumus sp. nov., Nannocystis bai.</title>
        <authorList>
            <person name="Ahearne A."/>
            <person name="Stevens C."/>
            <person name="Dowd S."/>
        </authorList>
    </citation>
    <scope>NUCLEOTIDE SEQUENCE [LARGE SCALE GENOMIC DNA]</scope>
    <source>
        <strain evidence="5 6">NCWAL01</strain>
    </source>
</reference>
<evidence type="ECO:0000313" key="6">
    <source>
        <dbReference type="Proteomes" id="UP001221838"/>
    </source>
</evidence>
<evidence type="ECO:0000313" key="5">
    <source>
        <dbReference type="EMBL" id="MDC0710582.1"/>
    </source>
</evidence>
<evidence type="ECO:0000256" key="3">
    <source>
        <dbReference type="ARBA" id="ARBA00022801"/>
    </source>
</evidence>
<keyword evidence="3" id="KW-0378">Hydrolase</keyword>
<dbReference type="Proteomes" id="UP001221838">
    <property type="component" value="Unassembled WGS sequence"/>
</dbReference>
<dbReference type="PANTHER" id="PTHR23221">
    <property type="entry name" value="GLYCOSYLPHOSPHATIDYLINOSITOL PHOSPHOLIPASE D"/>
    <property type="match status" value="1"/>
</dbReference>
<dbReference type="InterPro" id="IPR028994">
    <property type="entry name" value="Integrin_alpha_N"/>
</dbReference>
<dbReference type="EMBL" id="JAQNDM010000002">
    <property type="protein sequence ID" value="MDC0710582.1"/>
    <property type="molecule type" value="Genomic_DNA"/>
</dbReference>
<dbReference type="InterPro" id="IPR013517">
    <property type="entry name" value="FG-GAP"/>
</dbReference>
<dbReference type="Pfam" id="PF11617">
    <property type="entry name" value="Cu-binding_MopE"/>
    <property type="match status" value="8"/>
</dbReference>
<dbReference type="PANTHER" id="PTHR23221:SF7">
    <property type="entry name" value="PHOSPHATIDYLINOSITOL-GLYCAN-SPECIFIC PHOSPHOLIPASE D"/>
    <property type="match status" value="1"/>
</dbReference>
<dbReference type="SUPFAM" id="SSF69318">
    <property type="entry name" value="Integrin alpha N-terminal domain"/>
    <property type="match status" value="2"/>
</dbReference>
<dbReference type="Gene3D" id="2.130.10.130">
    <property type="entry name" value="Integrin alpha, N-terminal"/>
    <property type="match status" value="3"/>
</dbReference>
<name>A0ABT5DE24_9BACT</name>
<dbReference type="PROSITE" id="PS51470">
    <property type="entry name" value="FG_GAP"/>
    <property type="match status" value="5"/>
</dbReference>
<dbReference type="RefSeq" id="WP_272140170.1">
    <property type="nucleotide sequence ID" value="NZ_JAQNDM010000002.1"/>
</dbReference>
<proteinExistence type="predicted"/>
<keyword evidence="2" id="KW-0677">Repeat</keyword>
<comment type="caution">
    <text evidence="5">The sequence shown here is derived from an EMBL/GenBank/DDBJ whole genome shotgun (WGS) entry which is preliminary data.</text>
</comment>
<dbReference type="Pfam" id="PF01839">
    <property type="entry name" value="FG-GAP"/>
    <property type="match status" value="5"/>
</dbReference>
<evidence type="ECO:0000256" key="1">
    <source>
        <dbReference type="ARBA" id="ARBA00022729"/>
    </source>
</evidence>
<organism evidence="5 6">
    <name type="scientific">Stigmatella ashevillensis</name>
    <dbReference type="NCBI Taxonomy" id="2995309"/>
    <lineage>
        <taxon>Bacteria</taxon>
        <taxon>Pseudomonadati</taxon>
        <taxon>Myxococcota</taxon>
        <taxon>Myxococcia</taxon>
        <taxon>Myxococcales</taxon>
        <taxon>Cystobacterineae</taxon>
        <taxon>Archangiaceae</taxon>
        <taxon>Stigmatella</taxon>
    </lineage>
</organism>
<keyword evidence="4" id="KW-0325">Glycoprotein</keyword>
<dbReference type="SMART" id="SM00191">
    <property type="entry name" value="Int_alpha"/>
    <property type="match status" value="6"/>
</dbReference>
<gene>
    <name evidence="5" type="ORF">POL68_19045</name>
</gene>
<dbReference type="PRINTS" id="PR01185">
    <property type="entry name" value="INTEGRINA"/>
</dbReference>
<evidence type="ECO:0000256" key="4">
    <source>
        <dbReference type="ARBA" id="ARBA00023180"/>
    </source>
</evidence>
<protein>
    <submittedName>
        <fullName evidence="5">MopE-related protein</fullName>
    </submittedName>
</protein>
<dbReference type="InterPro" id="IPR000413">
    <property type="entry name" value="Integrin_alpha"/>
</dbReference>